<dbReference type="SUPFAM" id="SSF110857">
    <property type="entry name" value="Gamma-glutamyl cyclotransferase-like"/>
    <property type="match status" value="1"/>
</dbReference>
<protein>
    <recommendedName>
        <fullName evidence="4">Gamma-glutamylcyclotransferase AIG2-like domain-containing protein</fullName>
    </recommendedName>
</protein>
<reference evidence="2" key="1">
    <citation type="journal article" date="2020" name="BMC Genomics">
        <title>Correction to: Identification and distribution of gene clusters required for synthesis of sphingolipid metabolism inhibitors in diverse species of the filamentous fungus Fusarium.</title>
        <authorList>
            <person name="Kim H.S."/>
            <person name="Lohmar J.M."/>
            <person name="Busman M."/>
            <person name="Brown D.W."/>
            <person name="Naumann T.A."/>
            <person name="Divon H.H."/>
            <person name="Lysoe E."/>
            <person name="Uhlig S."/>
            <person name="Proctor R.H."/>
        </authorList>
    </citation>
    <scope>NUCLEOTIDE SEQUENCE</scope>
    <source>
        <strain evidence="2">NRRL 20472</strain>
    </source>
</reference>
<keyword evidence="3" id="KW-1185">Reference proteome</keyword>
<comment type="similarity">
    <text evidence="1">Belongs to the gamma-glutamylcyclotransferase family.</text>
</comment>
<accession>A0A8H4TJY5</accession>
<evidence type="ECO:0008006" key="4">
    <source>
        <dbReference type="Google" id="ProtNLM"/>
    </source>
</evidence>
<dbReference type="OrthoDB" id="3262926at2759"/>
<name>A0A8H4TJY5_9HYPO</name>
<dbReference type="EMBL" id="JABEXW010000666">
    <property type="protein sequence ID" value="KAF4959258.1"/>
    <property type="molecule type" value="Genomic_DNA"/>
</dbReference>
<evidence type="ECO:0000256" key="1">
    <source>
        <dbReference type="ARBA" id="ARBA00008861"/>
    </source>
</evidence>
<dbReference type="AlphaFoldDB" id="A0A8H4TJY5"/>
<dbReference type="PANTHER" id="PTHR31544:SF4">
    <property type="entry name" value="GAMMA-GLUTAMYLCYCLOTRANSFERASE-RELATED"/>
    <property type="match status" value="1"/>
</dbReference>
<dbReference type="InterPro" id="IPR045038">
    <property type="entry name" value="AIG2-like"/>
</dbReference>
<evidence type="ECO:0000313" key="3">
    <source>
        <dbReference type="Proteomes" id="UP000622797"/>
    </source>
</evidence>
<dbReference type="InterPro" id="IPR013024">
    <property type="entry name" value="GGCT-like"/>
</dbReference>
<dbReference type="Gene3D" id="3.10.490.10">
    <property type="entry name" value="Gamma-glutamyl cyclotransferase-like"/>
    <property type="match status" value="1"/>
</dbReference>
<proteinExistence type="inferred from homology"/>
<sequence length="279" mass="31364">MNLQFSNGRLYLDTPSRDQMMAKGFDREAYEYSCNTGMYKTSQKQEITQKQKRKLRASAFLVKLNGPLNSVKAVVEAAGLPSSTGEVSTATDLFGQACSFYEINGMDKIAIEAFLKASPTHSTFTPTFVQCMQARKTLSFESLYPTLGIDPTLPQHRPQELSRSPWPAQNEYPVWYFFYGTFTDPSVILRILGIQPTYRSAKIRGGVLKARGQYKALVDDQKGLGVLHGKAFLVENMEQEAILRIYETKAYEVVRCSIEMEGGDSINGLTFRLIEETID</sequence>
<reference evidence="2" key="2">
    <citation type="submission" date="2020-05" db="EMBL/GenBank/DDBJ databases">
        <authorList>
            <person name="Kim H.-S."/>
            <person name="Proctor R.H."/>
            <person name="Brown D.W."/>
        </authorList>
    </citation>
    <scope>NUCLEOTIDE SEQUENCE</scope>
    <source>
        <strain evidence="2">NRRL 20472</strain>
    </source>
</reference>
<dbReference type="InterPro" id="IPR036568">
    <property type="entry name" value="GGCT-like_sf"/>
</dbReference>
<gene>
    <name evidence="2" type="ORF">FSARC_10774</name>
</gene>
<comment type="caution">
    <text evidence="2">The sequence shown here is derived from an EMBL/GenBank/DDBJ whole genome shotgun (WGS) entry which is preliminary data.</text>
</comment>
<dbReference type="PANTHER" id="PTHR31544">
    <property type="entry name" value="AIG2-LIKE PROTEIN D"/>
    <property type="match status" value="1"/>
</dbReference>
<dbReference type="Proteomes" id="UP000622797">
    <property type="component" value="Unassembled WGS sequence"/>
</dbReference>
<evidence type="ECO:0000313" key="2">
    <source>
        <dbReference type="EMBL" id="KAF4959258.1"/>
    </source>
</evidence>
<organism evidence="2 3">
    <name type="scientific">Fusarium sarcochroum</name>
    <dbReference type="NCBI Taxonomy" id="1208366"/>
    <lineage>
        <taxon>Eukaryota</taxon>
        <taxon>Fungi</taxon>
        <taxon>Dikarya</taxon>
        <taxon>Ascomycota</taxon>
        <taxon>Pezizomycotina</taxon>
        <taxon>Sordariomycetes</taxon>
        <taxon>Hypocreomycetidae</taxon>
        <taxon>Hypocreales</taxon>
        <taxon>Nectriaceae</taxon>
        <taxon>Fusarium</taxon>
        <taxon>Fusarium lateritium species complex</taxon>
    </lineage>
</organism>
<dbReference type="CDD" id="cd06661">
    <property type="entry name" value="GGCT_like"/>
    <property type="match status" value="1"/>
</dbReference>